<accession>A0ABY3PJM6</accession>
<dbReference type="EMBL" id="CP063845">
    <property type="protein sequence ID" value="UFP93886.1"/>
    <property type="molecule type" value="Genomic_DNA"/>
</dbReference>
<evidence type="ECO:0000256" key="8">
    <source>
        <dbReference type="ARBA" id="ARBA00030592"/>
    </source>
</evidence>
<name>A0ABY3PJM6_9CYAN</name>
<dbReference type="InterPro" id="IPR036565">
    <property type="entry name" value="Mur-like_cat_sf"/>
</dbReference>
<evidence type="ECO:0000256" key="2">
    <source>
        <dbReference type="ARBA" id="ARBA00013025"/>
    </source>
</evidence>
<keyword evidence="5" id="KW-0547">Nucleotide-binding</keyword>
<dbReference type="PANTHER" id="PTHR11136:SF0">
    <property type="entry name" value="DIHYDROFOLATE SYNTHETASE-RELATED"/>
    <property type="match status" value="1"/>
</dbReference>
<protein>
    <recommendedName>
        <fullName evidence="2">tetrahydrofolate synthase</fullName>
        <ecNumber evidence="2">6.3.2.17</ecNumber>
    </recommendedName>
    <alternativeName>
        <fullName evidence="8">Tetrahydrofolylpolyglutamate synthase</fullName>
    </alternativeName>
</protein>
<dbReference type="RefSeq" id="WP_230840944.1">
    <property type="nucleotide sequence ID" value="NZ_CP063845.1"/>
</dbReference>
<keyword evidence="12" id="KW-1185">Reference proteome</keyword>
<evidence type="ECO:0000313" key="12">
    <source>
        <dbReference type="Proteomes" id="UP001054846"/>
    </source>
</evidence>
<keyword evidence="7" id="KW-0460">Magnesium</keyword>
<evidence type="ECO:0000256" key="7">
    <source>
        <dbReference type="ARBA" id="ARBA00022842"/>
    </source>
</evidence>
<evidence type="ECO:0000259" key="10">
    <source>
        <dbReference type="Pfam" id="PF02875"/>
    </source>
</evidence>
<keyword evidence="3" id="KW-0436">Ligase</keyword>
<dbReference type="Gene3D" id="3.90.190.20">
    <property type="entry name" value="Mur ligase, C-terminal domain"/>
    <property type="match status" value="1"/>
</dbReference>
<evidence type="ECO:0000256" key="4">
    <source>
        <dbReference type="ARBA" id="ARBA00022723"/>
    </source>
</evidence>
<evidence type="ECO:0000256" key="6">
    <source>
        <dbReference type="ARBA" id="ARBA00022840"/>
    </source>
</evidence>
<dbReference type="SUPFAM" id="SSF53623">
    <property type="entry name" value="MurD-like peptide ligases, catalytic domain"/>
    <property type="match status" value="1"/>
</dbReference>
<dbReference type="SUPFAM" id="SSF53244">
    <property type="entry name" value="MurD-like peptide ligases, peptide-binding domain"/>
    <property type="match status" value="1"/>
</dbReference>
<comment type="similarity">
    <text evidence="1">Belongs to the folylpolyglutamate synthase family.</text>
</comment>
<dbReference type="InterPro" id="IPR036615">
    <property type="entry name" value="Mur_ligase_C_dom_sf"/>
</dbReference>
<evidence type="ECO:0000256" key="5">
    <source>
        <dbReference type="ARBA" id="ARBA00022741"/>
    </source>
</evidence>
<proteinExistence type="inferred from homology"/>
<evidence type="ECO:0000256" key="3">
    <source>
        <dbReference type="ARBA" id="ARBA00022598"/>
    </source>
</evidence>
<dbReference type="InterPro" id="IPR001645">
    <property type="entry name" value="Folylpolyglutamate_synth"/>
</dbReference>
<gene>
    <name evidence="11" type="ORF">ISF26_19260</name>
</gene>
<keyword evidence="6" id="KW-0067">ATP-binding</keyword>
<dbReference type="Gene3D" id="3.40.1190.10">
    <property type="entry name" value="Mur-like, catalytic domain"/>
    <property type="match status" value="1"/>
</dbReference>
<dbReference type="Proteomes" id="UP001054846">
    <property type="component" value="Chromosome"/>
</dbReference>
<dbReference type="InterPro" id="IPR004101">
    <property type="entry name" value="Mur_ligase_C"/>
</dbReference>
<evidence type="ECO:0000313" key="11">
    <source>
        <dbReference type="EMBL" id="UFP93886.1"/>
    </source>
</evidence>
<dbReference type="EC" id="6.3.2.17" evidence="2"/>
<comment type="catalytic activity">
    <reaction evidence="9">
        <text>(6S)-5,6,7,8-tetrahydrofolyl-(gamma-L-Glu)(n) + L-glutamate + ATP = (6S)-5,6,7,8-tetrahydrofolyl-(gamma-L-Glu)(n+1) + ADP + phosphate + H(+)</text>
        <dbReference type="Rhea" id="RHEA:10580"/>
        <dbReference type="Rhea" id="RHEA-COMP:14738"/>
        <dbReference type="Rhea" id="RHEA-COMP:14740"/>
        <dbReference type="ChEBI" id="CHEBI:15378"/>
        <dbReference type="ChEBI" id="CHEBI:29985"/>
        <dbReference type="ChEBI" id="CHEBI:30616"/>
        <dbReference type="ChEBI" id="CHEBI:43474"/>
        <dbReference type="ChEBI" id="CHEBI:141005"/>
        <dbReference type="ChEBI" id="CHEBI:456216"/>
        <dbReference type="EC" id="6.3.2.17"/>
    </reaction>
</comment>
<dbReference type="Pfam" id="PF02875">
    <property type="entry name" value="Mur_ligase_C"/>
    <property type="match status" value="1"/>
</dbReference>
<evidence type="ECO:0000256" key="1">
    <source>
        <dbReference type="ARBA" id="ARBA00008276"/>
    </source>
</evidence>
<dbReference type="PANTHER" id="PTHR11136">
    <property type="entry name" value="FOLYLPOLYGLUTAMATE SYNTHASE-RELATED"/>
    <property type="match status" value="1"/>
</dbReference>
<feature type="domain" description="Mur ligase C-terminal" evidence="10">
    <location>
        <begin position="266"/>
        <end position="383"/>
    </location>
</feature>
<sequence length="414" mass="44492">MTDSFVLYAEANRRLESLLTDTACLQPAAVGGGELVAATRALLDRVGAPDRAMECVLVGGTSGKGSVAARLAAHFERAGVRVGLHTSPYLQVATEKICLNGQYIGGAEYAELVEWIWPHLGEWLPPSHLRRRYGAVSLVLAAEAMRRYGAQVGVFEVGCGGRFDPVNALQARAVGITTVGFDHVALLGPTLADIAWHKAGLIKSAAAVVTAARGLPLEIIHREAACHGAPVRCTPVDNATLAGALFEVCRGTPAPRLPPQAARLPGRLEPMGVQRLVWLDGAHNPEKLAYLVRELHDRPAVVLFSALAGKLHRPMLKILSRLARTLVLCPLEVPGKLSADLDAMTRQAQGLFEHVEPAPDPDAALALALHRRQPGQIVVVTGSLYLVGRLRSRWYPPEWVVEARSSWPPRLDGP</sequence>
<keyword evidence="4" id="KW-0479">Metal-binding</keyword>
<reference evidence="11 12" key="1">
    <citation type="journal article" date="2021" name="Genome Biol. Evol.">
        <title>Complete Genome Sequencing of a Novel Gloeobacter Species from a Waterfall Cave in Mexico.</title>
        <authorList>
            <person name="Saw J.H."/>
            <person name="Cardona T."/>
            <person name="Montejano G."/>
        </authorList>
    </citation>
    <scope>NUCLEOTIDE SEQUENCE [LARGE SCALE GENOMIC DNA]</scope>
    <source>
        <strain evidence="11">MG652769</strain>
    </source>
</reference>
<evidence type="ECO:0000256" key="9">
    <source>
        <dbReference type="ARBA" id="ARBA00047493"/>
    </source>
</evidence>
<organism evidence="11 12">
    <name type="scientific">Gloeobacter morelensis MG652769</name>
    <dbReference type="NCBI Taxonomy" id="2781736"/>
    <lineage>
        <taxon>Bacteria</taxon>
        <taxon>Bacillati</taxon>
        <taxon>Cyanobacteriota</taxon>
        <taxon>Cyanophyceae</taxon>
        <taxon>Gloeobacterales</taxon>
        <taxon>Gloeobacteraceae</taxon>
        <taxon>Gloeobacter</taxon>
        <taxon>Gloeobacter morelensis</taxon>
    </lineage>
</organism>